<accession>A0A9X8EGS3</accession>
<dbReference type="Pfam" id="PF09498">
    <property type="entry name" value="DUF2388"/>
    <property type="match status" value="1"/>
</dbReference>
<comment type="caution">
    <text evidence="3">The sequence shown here is derived from an EMBL/GenBank/DDBJ whole genome shotgun (WGS) entry which is preliminary data.</text>
</comment>
<keyword evidence="1" id="KW-0472">Membrane</keyword>
<feature type="signal peptide" evidence="2">
    <location>
        <begin position="1"/>
        <end position="21"/>
    </location>
</feature>
<feature type="transmembrane region" description="Helical" evidence="1">
    <location>
        <begin position="31"/>
        <end position="51"/>
    </location>
</feature>
<dbReference type="OrthoDB" id="7017327at2"/>
<name>A0A9X8EGS3_PSEPU</name>
<dbReference type="InterPro" id="IPR012661">
    <property type="entry name" value="CHP02448"/>
</dbReference>
<dbReference type="AlphaFoldDB" id="A0A9X8EGS3"/>
<dbReference type="Proteomes" id="UP000269115">
    <property type="component" value="Unassembled WGS sequence"/>
</dbReference>
<sequence length="108" mass="11475">MTVWNALGAALLVLASSHAAAAENANPFDKALMYTTFVPSILVAGTTALTFNAPDLFKSARSDALAFVGSDGQIRGAQFEQASRHYRATARPPLMTDRQLAQAITATY</sequence>
<dbReference type="EMBL" id="RJUR01000014">
    <property type="protein sequence ID" value="ROQ49076.1"/>
    <property type="molecule type" value="Genomic_DNA"/>
</dbReference>
<evidence type="ECO:0000256" key="1">
    <source>
        <dbReference type="SAM" id="Phobius"/>
    </source>
</evidence>
<dbReference type="RefSeq" id="WP_043861709.1">
    <property type="nucleotide sequence ID" value="NZ_LKGZ01000001.1"/>
</dbReference>
<evidence type="ECO:0000256" key="2">
    <source>
        <dbReference type="SAM" id="SignalP"/>
    </source>
</evidence>
<keyword evidence="2" id="KW-0732">Signal</keyword>
<gene>
    <name evidence="3" type="ORF">EDF85_3382</name>
</gene>
<feature type="chain" id="PRO_5040827937" evidence="2">
    <location>
        <begin position="22"/>
        <end position="108"/>
    </location>
</feature>
<evidence type="ECO:0000313" key="3">
    <source>
        <dbReference type="EMBL" id="ROQ49076.1"/>
    </source>
</evidence>
<keyword evidence="1" id="KW-1133">Transmembrane helix</keyword>
<protein>
    <submittedName>
        <fullName evidence="3">Uncharacterized protein (TIGR02448 family)</fullName>
    </submittedName>
</protein>
<reference evidence="3 4" key="1">
    <citation type="submission" date="2018-11" db="EMBL/GenBank/DDBJ databases">
        <title>Genomic analyses of the natural microbiome of Caenorhabditis elegans.</title>
        <authorList>
            <person name="Samuel B."/>
        </authorList>
    </citation>
    <scope>NUCLEOTIDE SEQUENCE [LARGE SCALE GENOMIC DNA]</scope>
    <source>
        <strain evidence="3 4">BIGb0473</strain>
    </source>
</reference>
<keyword evidence="1" id="KW-0812">Transmembrane</keyword>
<proteinExistence type="predicted"/>
<evidence type="ECO:0000313" key="4">
    <source>
        <dbReference type="Proteomes" id="UP000269115"/>
    </source>
</evidence>
<organism evidence="3 4">
    <name type="scientific">Pseudomonas putida</name>
    <name type="common">Arthrobacter siderocapsulatus</name>
    <dbReference type="NCBI Taxonomy" id="303"/>
    <lineage>
        <taxon>Bacteria</taxon>
        <taxon>Pseudomonadati</taxon>
        <taxon>Pseudomonadota</taxon>
        <taxon>Gammaproteobacteria</taxon>
        <taxon>Pseudomonadales</taxon>
        <taxon>Pseudomonadaceae</taxon>
        <taxon>Pseudomonas</taxon>
    </lineage>
</organism>
<dbReference type="GeneID" id="87480741"/>